<dbReference type="Proteomes" id="UP001169063">
    <property type="component" value="Unassembled WGS sequence"/>
</dbReference>
<sequence length="160" mass="17035">MLSLLAAALLAQPAPTISEADLATVPLQLEACVNYALGQRTAQEAHAFLVERGFSNIPEGAELRAGRRRGSSDYYMTIFGRGSEGGEPRRVCTIFVSAWDHAAVDSYLSAHPFEVDGLVSVPGSRGVQYERDGQPIIGIGLPRGDGTPAFFAVMQMTPGP</sequence>
<reference evidence="1" key="1">
    <citation type="submission" date="2023-07" db="EMBL/GenBank/DDBJ databases">
        <title>Brevundimonas soil sp. nov., isolated from the soil of chemical plant.</title>
        <authorList>
            <person name="Wu N."/>
        </authorList>
    </citation>
    <scope>NUCLEOTIDE SEQUENCE</scope>
    <source>
        <strain evidence="1">XZ-24</strain>
    </source>
</reference>
<protein>
    <submittedName>
        <fullName evidence="1">Uncharacterized protein</fullName>
    </submittedName>
</protein>
<dbReference type="EMBL" id="JAUKTR010000001">
    <property type="protein sequence ID" value="MDO1558076.1"/>
    <property type="molecule type" value="Genomic_DNA"/>
</dbReference>
<organism evidence="1 2">
    <name type="scientific">Peiella sedimenti</name>
    <dbReference type="NCBI Taxonomy" id="3061083"/>
    <lineage>
        <taxon>Bacteria</taxon>
        <taxon>Pseudomonadati</taxon>
        <taxon>Pseudomonadota</taxon>
        <taxon>Alphaproteobacteria</taxon>
        <taxon>Caulobacterales</taxon>
        <taxon>Caulobacteraceae</taxon>
        <taxon>Peiella</taxon>
    </lineage>
</organism>
<dbReference type="RefSeq" id="WP_302108498.1">
    <property type="nucleotide sequence ID" value="NZ_JAUKTR010000001.1"/>
</dbReference>
<keyword evidence="2" id="KW-1185">Reference proteome</keyword>
<accession>A0ABT8SI69</accession>
<proteinExistence type="predicted"/>
<name>A0ABT8SI69_9CAUL</name>
<evidence type="ECO:0000313" key="1">
    <source>
        <dbReference type="EMBL" id="MDO1558076.1"/>
    </source>
</evidence>
<gene>
    <name evidence="1" type="ORF">Q0812_01365</name>
</gene>
<evidence type="ECO:0000313" key="2">
    <source>
        <dbReference type="Proteomes" id="UP001169063"/>
    </source>
</evidence>
<comment type="caution">
    <text evidence="1">The sequence shown here is derived from an EMBL/GenBank/DDBJ whole genome shotgun (WGS) entry which is preliminary data.</text>
</comment>